<reference evidence="1 2" key="1">
    <citation type="submission" date="2024-06" db="EMBL/GenBank/DDBJ databases">
        <title>Sorghum-associated microbial communities from plants grown in Nebraska, USA.</title>
        <authorList>
            <person name="Schachtman D."/>
        </authorList>
    </citation>
    <scope>NUCLEOTIDE SEQUENCE [LARGE SCALE GENOMIC DNA]</scope>
    <source>
        <strain evidence="1 2">2857</strain>
    </source>
</reference>
<evidence type="ECO:0000313" key="1">
    <source>
        <dbReference type="EMBL" id="MET4583758.1"/>
    </source>
</evidence>
<gene>
    <name evidence="1" type="ORF">ABIE21_003289</name>
</gene>
<protein>
    <submittedName>
        <fullName evidence="1">Uncharacterized protein</fullName>
    </submittedName>
</protein>
<dbReference type="EMBL" id="JBEPSJ010000005">
    <property type="protein sequence ID" value="MET4583758.1"/>
    <property type="molecule type" value="Genomic_DNA"/>
</dbReference>
<dbReference type="Proteomes" id="UP001549257">
    <property type="component" value="Unassembled WGS sequence"/>
</dbReference>
<accession>A0ABV2QSC9</accession>
<sequence length="65" mass="7192">MKPKQVTCRLFNSPDGVAREVSDRNPTGAEIHPPMNLADPSKAWAVRPRSALVALLAIRYSFTSR</sequence>
<keyword evidence="2" id="KW-1185">Reference proteome</keyword>
<name>A0ABV2QSC9_9MICO</name>
<proteinExistence type="predicted"/>
<comment type="caution">
    <text evidence="1">The sequence shown here is derived from an EMBL/GenBank/DDBJ whole genome shotgun (WGS) entry which is preliminary data.</text>
</comment>
<organism evidence="1 2">
    <name type="scientific">Conyzicola nivalis</name>
    <dbReference type="NCBI Taxonomy" id="1477021"/>
    <lineage>
        <taxon>Bacteria</taxon>
        <taxon>Bacillati</taxon>
        <taxon>Actinomycetota</taxon>
        <taxon>Actinomycetes</taxon>
        <taxon>Micrococcales</taxon>
        <taxon>Microbacteriaceae</taxon>
        <taxon>Conyzicola</taxon>
    </lineage>
</organism>
<evidence type="ECO:0000313" key="2">
    <source>
        <dbReference type="Proteomes" id="UP001549257"/>
    </source>
</evidence>